<name>A0A9D1JWQ3_9BACT</name>
<evidence type="ECO:0000313" key="6">
    <source>
        <dbReference type="EMBL" id="HIS73659.1"/>
    </source>
</evidence>
<evidence type="ECO:0000256" key="5">
    <source>
        <dbReference type="RuleBase" id="RU000660"/>
    </source>
</evidence>
<evidence type="ECO:0000256" key="2">
    <source>
        <dbReference type="ARBA" id="ARBA00022980"/>
    </source>
</evidence>
<reference evidence="6" key="1">
    <citation type="submission" date="2020-10" db="EMBL/GenBank/DDBJ databases">
        <authorList>
            <person name="Gilroy R."/>
        </authorList>
    </citation>
    <scope>NUCLEOTIDE SEQUENCE</scope>
    <source>
        <strain evidence="6">CHK152-2871</strain>
    </source>
</reference>
<comment type="similarity">
    <text evidence="1 4 5">Belongs to the bacterial ribosomal protein bL17 family.</text>
</comment>
<dbReference type="PROSITE" id="PS01167">
    <property type="entry name" value="RIBOSOMAL_L17"/>
    <property type="match status" value="1"/>
</dbReference>
<dbReference type="HAMAP" id="MF_01368">
    <property type="entry name" value="Ribosomal_bL17"/>
    <property type="match status" value="1"/>
</dbReference>
<reference evidence="6" key="2">
    <citation type="journal article" date="2021" name="PeerJ">
        <title>Extensive microbial diversity within the chicken gut microbiome revealed by metagenomics and culture.</title>
        <authorList>
            <person name="Gilroy R."/>
            <person name="Ravi A."/>
            <person name="Getino M."/>
            <person name="Pursley I."/>
            <person name="Horton D.L."/>
            <person name="Alikhan N.F."/>
            <person name="Baker D."/>
            <person name="Gharbi K."/>
            <person name="Hall N."/>
            <person name="Watson M."/>
            <person name="Adriaenssens E.M."/>
            <person name="Foster-Nyarko E."/>
            <person name="Jarju S."/>
            <person name="Secka A."/>
            <person name="Antonio M."/>
            <person name="Oren A."/>
            <person name="Chaudhuri R.R."/>
            <person name="La Ragione R."/>
            <person name="Hildebrand F."/>
            <person name="Pallen M.J."/>
        </authorList>
    </citation>
    <scope>NUCLEOTIDE SEQUENCE</scope>
    <source>
        <strain evidence="6">CHK152-2871</strain>
    </source>
</reference>
<comment type="caution">
    <text evidence="6">The sequence shown here is derived from an EMBL/GenBank/DDBJ whole genome shotgun (WGS) entry which is preliminary data.</text>
</comment>
<evidence type="ECO:0000256" key="3">
    <source>
        <dbReference type="ARBA" id="ARBA00023274"/>
    </source>
</evidence>
<sequence length="142" mass="16194">MRHQCKRHHLSKPADQRKALLRSLATELFLHGEITTTMARAKALRPYAENVITFAKKGDLASRRQAAKFIFDKETSKYMNLETGEIFDTPQEGQKLPSQTVLRQLFSVIGKKYATRNGGYTRIYRLAPRRGDAAEMALIQLV</sequence>
<protein>
    <recommendedName>
        <fullName evidence="4">Large ribosomal subunit protein bL17</fullName>
    </recommendedName>
</protein>
<dbReference type="Proteomes" id="UP000886865">
    <property type="component" value="Unassembled WGS sequence"/>
</dbReference>
<dbReference type="InterPro" id="IPR000456">
    <property type="entry name" value="Ribosomal_bL17"/>
</dbReference>
<evidence type="ECO:0000256" key="4">
    <source>
        <dbReference type="HAMAP-Rule" id="MF_01368"/>
    </source>
</evidence>
<dbReference type="PANTHER" id="PTHR14413">
    <property type="entry name" value="RIBOSOMAL PROTEIN L17"/>
    <property type="match status" value="1"/>
</dbReference>
<proteinExistence type="inferred from homology"/>
<keyword evidence="3 4" id="KW-0687">Ribonucleoprotein</keyword>
<dbReference type="EMBL" id="DVJQ01000012">
    <property type="protein sequence ID" value="HIS73659.1"/>
    <property type="molecule type" value="Genomic_DNA"/>
</dbReference>
<dbReference type="PANTHER" id="PTHR14413:SF16">
    <property type="entry name" value="LARGE RIBOSOMAL SUBUNIT PROTEIN BL17M"/>
    <property type="match status" value="1"/>
</dbReference>
<accession>A0A9D1JWQ3</accession>
<dbReference type="SUPFAM" id="SSF64263">
    <property type="entry name" value="Prokaryotic ribosomal protein L17"/>
    <property type="match status" value="1"/>
</dbReference>
<gene>
    <name evidence="4 6" type="primary">rplQ</name>
    <name evidence="6" type="ORF">IAA86_01400</name>
</gene>
<keyword evidence="2 4" id="KW-0689">Ribosomal protein</keyword>
<organism evidence="6 7">
    <name type="scientific">Candidatus Galligastranaerophilus intestinavium</name>
    <dbReference type="NCBI Taxonomy" id="2840836"/>
    <lineage>
        <taxon>Bacteria</taxon>
        <taxon>Candidatus Galligastranaerophilus</taxon>
    </lineage>
</organism>
<comment type="subunit">
    <text evidence="4">Part of the 50S ribosomal subunit. Contacts protein L32.</text>
</comment>
<dbReference type="GO" id="GO:0022625">
    <property type="term" value="C:cytosolic large ribosomal subunit"/>
    <property type="evidence" value="ECO:0007669"/>
    <property type="project" value="TreeGrafter"/>
</dbReference>
<dbReference type="Pfam" id="PF01196">
    <property type="entry name" value="Ribosomal_L17"/>
    <property type="match status" value="1"/>
</dbReference>
<evidence type="ECO:0000313" key="7">
    <source>
        <dbReference type="Proteomes" id="UP000886865"/>
    </source>
</evidence>
<evidence type="ECO:0000256" key="1">
    <source>
        <dbReference type="ARBA" id="ARBA00008777"/>
    </source>
</evidence>
<dbReference type="Gene3D" id="3.90.1030.10">
    <property type="entry name" value="Ribosomal protein L17"/>
    <property type="match status" value="1"/>
</dbReference>
<dbReference type="NCBIfam" id="TIGR00059">
    <property type="entry name" value="L17"/>
    <property type="match status" value="1"/>
</dbReference>
<dbReference type="InterPro" id="IPR036373">
    <property type="entry name" value="Ribosomal_bL17_sf"/>
</dbReference>
<dbReference type="GO" id="GO:0003735">
    <property type="term" value="F:structural constituent of ribosome"/>
    <property type="evidence" value="ECO:0007669"/>
    <property type="project" value="InterPro"/>
</dbReference>
<dbReference type="InterPro" id="IPR047859">
    <property type="entry name" value="Ribosomal_bL17_CS"/>
</dbReference>
<dbReference type="AlphaFoldDB" id="A0A9D1JWQ3"/>
<dbReference type="GO" id="GO:0006412">
    <property type="term" value="P:translation"/>
    <property type="evidence" value="ECO:0007669"/>
    <property type="project" value="UniProtKB-UniRule"/>
</dbReference>